<dbReference type="AlphaFoldDB" id="B9M566"/>
<reference evidence="1 2" key="1">
    <citation type="submission" date="2009-01" db="EMBL/GenBank/DDBJ databases">
        <title>Complete sequence of Geobacter sp. FRC-32.</title>
        <authorList>
            <consortium name="US DOE Joint Genome Institute"/>
            <person name="Lucas S."/>
            <person name="Copeland A."/>
            <person name="Lapidus A."/>
            <person name="Glavina del Rio T."/>
            <person name="Dalin E."/>
            <person name="Tice H."/>
            <person name="Bruce D."/>
            <person name="Goodwin L."/>
            <person name="Pitluck S."/>
            <person name="Saunders E."/>
            <person name="Brettin T."/>
            <person name="Detter J.C."/>
            <person name="Han C."/>
            <person name="Larimer F."/>
            <person name="Land M."/>
            <person name="Hauser L."/>
            <person name="Kyrpides N."/>
            <person name="Ovchinnikova G."/>
            <person name="Kostka J."/>
            <person name="Richardson P."/>
        </authorList>
    </citation>
    <scope>NUCLEOTIDE SEQUENCE [LARGE SCALE GENOMIC DNA]</scope>
    <source>
        <strain evidence="2">DSM 22248 / JCM 15807 / FRC-32</strain>
    </source>
</reference>
<dbReference type="eggNOG" id="COG0438">
    <property type="taxonomic scope" value="Bacteria"/>
</dbReference>
<dbReference type="Gene3D" id="3.40.50.2000">
    <property type="entry name" value="Glycogen Phosphorylase B"/>
    <property type="match status" value="1"/>
</dbReference>
<dbReference type="EMBL" id="CP001390">
    <property type="protein sequence ID" value="ACM19821.1"/>
    <property type="molecule type" value="Genomic_DNA"/>
</dbReference>
<dbReference type="STRING" id="316067.Geob_1462"/>
<proteinExistence type="predicted"/>
<evidence type="ECO:0000313" key="1">
    <source>
        <dbReference type="EMBL" id="ACM19821.1"/>
    </source>
</evidence>
<dbReference type="Proteomes" id="UP000007721">
    <property type="component" value="Chromosome"/>
</dbReference>
<dbReference type="CAZy" id="GT4">
    <property type="family name" value="Glycosyltransferase Family 4"/>
</dbReference>
<dbReference type="Pfam" id="PF13692">
    <property type="entry name" value="Glyco_trans_1_4"/>
    <property type="match status" value="1"/>
</dbReference>
<keyword evidence="1" id="KW-0808">Transferase</keyword>
<dbReference type="GO" id="GO:0016740">
    <property type="term" value="F:transferase activity"/>
    <property type="evidence" value="ECO:0007669"/>
    <property type="project" value="UniProtKB-KW"/>
</dbReference>
<gene>
    <name evidence="1" type="ordered locus">Geob_1462</name>
</gene>
<protein>
    <submittedName>
        <fullName evidence="1">Glycosyltransferase</fullName>
    </submittedName>
</protein>
<evidence type="ECO:0000313" key="2">
    <source>
        <dbReference type="Proteomes" id="UP000007721"/>
    </source>
</evidence>
<dbReference type="KEGG" id="geo:Geob_1462"/>
<name>B9M566_GEODF</name>
<dbReference type="SUPFAM" id="SSF53756">
    <property type="entry name" value="UDP-Glycosyltransferase/glycogen phosphorylase"/>
    <property type="match status" value="1"/>
</dbReference>
<dbReference type="OrthoDB" id="9816564at2"/>
<dbReference type="HOGENOM" id="CLU_041132_0_1_7"/>
<accession>B9M566</accession>
<organism evidence="1 2">
    <name type="scientific">Geotalea daltonii (strain DSM 22248 / JCM 15807 / FRC-32)</name>
    <name type="common">Geobacter daltonii</name>
    <dbReference type="NCBI Taxonomy" id="316067"/>
    <lineage>
        <taxon>Bacteria</taxon>
        <taxon>Pseudomonadati</taxon>
        <taxon>Thermodesulfobacteriota</taxon>
        <taxon>Desulfuromonadia</taxon>
        <taxon>Geobacterales</taxon>
        <taxon>Geobacteraceae</taxon>
        <taxon>Geotalea</taxon>
    </lineage>
</organism>
<keyword evidence="2" id="KW-1185">Reference proteome</keyword>
<sequence>MMCRRGMFEQMVCRLRERLNRVTPLRYLYVFITLLSGQGGAATWKAIKRKLHVLRLAVVRPKDRQDLSAILELHRNQPVIVYPPVINWHIPLFQRPQQLAKALAGQGLLYFYCTDNCLYDDVQGFEQLVPNLYLTNRLSLLQRLPGRKVLHLYSTDYQTTPGDIRRELAQVSLIIYEYVDELNDKLAGFRIPSYTYEKHRLLLEDERCIVVATADLLYREVVSCRSRNCALVTNGVDYAHFAVPRNAEAIPEALRPAIAAGRPLIGYMGALASWFDYELVRRIARERPDYTVVLIGFDYDGTLERHRLHSLPNLIFTGPVPYQRLPEYTCWFDVATIPFLLNDITESTSPIKLFEYMAMGHPIVTTGMPECRKYRSVLVGEDHDDFIAKIDHALTLREDAVYKQLLQMEALENTWDAKAGVIADLIRKNLERPWRN</sequence>